<dbReference type="RefSeq" id="XP_062649886.1">
    <property type="nucleotide sequence ID" value="XM_062786644.1"/>
</dbReference>
<dbReference type="GeneID" id="87823412"/>
<dbReference type="EMBL" id="MU853225">
    <property type="protein sequence ID" value="KAK4126115.1"/>
    <property type="molecule type" value="Genomic_DNA"/>
</dbReference>
<sequence length="104" mass="10888">MTTALRCLPSKTAVKSTSKTSEEPSQGRSGNSRSLRSTDTEHVQDPRLLRPTAPSAPASGGERRRKGAGPRLKTDSSVLCMAGSAGQGAGCGVHFRGHCREPRG</sequence>
<organism evidence="2 3">
    <name type="scientific">Parathielavia appendiculata</name>
    <dbReference type="NCBI Taxonomy" id="2587402"/>
    <lineage>
        <taxon>Eukaryota</taxon>
        <taxon>Fungi</taxon>
        <taxon>Dikarya</taxon>
        <taxon>Ascomycota</taxon>
        <taxon>Pezizomycotina</taxon>
        <taxon>Sordariomycetes</taxon>
        <taxon>Sordariomycetidae</taxon>
        <taxon>Sordariales</taxon>
        <taxon>Chaetomiaceae</taxon>
        <taxon>Parathielavia</taxon>
    </lineage>
</organism>
<feature type="compositionally biased region" description="Polar residues" evidence="1">
    <location>
        <begin position="23"/>
        <end position="35"/>
    </location>
</feature>
<feature type="region of interest" description="Disordered" evidence="1">
    <location>
        <begin position="1"/>
        <end position="74"/>
    </location>
</feature>
<dbReference type="AlphaFoldDB" id="A0AAN6U521"/>
<gene>
    <name evidence="2" type="ORF">N657DRAFT_292933</name>
</gene>
<comment type="caution">
    <text evidence="2">The sequence shown here is derived from an EMBL/GenBank/DDBJ whole genome shotgun (WGS) entry which is preliminary data.</text>
</comment>
<accession>A0AAN6U521</accession>
<evidence type="ECO:0000256" key="1">
    <source>
        <dbReference type="SAM" id="MobiDB-lite"/>
    </source>
</evidence>
<keyword evidence="3" id="KW-1185">Reference proteome</keyword>
<feature type="compositionally biased region" description="Basic and acidic residues" evidence="1">
    <location>
        <begin position="36"/>
        <end position="48"/>
    </location>
</feature>
<proteinExistence type="predicted"/>
<dbReference type="Proteomes" id="UP001302602">
    <property type="component" value="Unassembled WGS sequence"/>
</dbReference>
<feature type="compositionally biased region" description="Low complexity" evidence="1">
    <location>
        <begin position="10"/>
        <end position="19"/>
    </location>
</feature>
<evidence type="ECO:0000313" key="3">
    <source>
        <dbReference type="Proteomes" id="UP001302602"/>
    </source>
</evidence>
<name>A0AAN6U521_9PEZI</name>
<reference evidence="2" key="2">
    <citation type="submission" date="2023-05" db="EMBL/GenBank/DDBJ databases">
        <authorList>
            <consortium name="Lawrence Berkeley National Laboratory"/>
            <person name="Steindorff A."/>
            <person name="Hensen N."/>
            <person name="Bonometti L."/>
            <person name="Westerberg I."/>
            <person name="Brannstrom I.O."/>
            <person name="Guillou S."/>
            <person name="Cros-Aarteil S."/>
            <person name="Calhoun S."/>
            <person name="Haridas S."/>
            <person name="Kuo A."/>
            <person name="Mondo S."/>
            <person name="Pangilinan J."/>
            <person name="Riley R."/>
            <person name="Labutti K."/>
            <person name="Andreopoulos B."/>
            <person name="Lipzen A."/>
            <person name="Chen C."/>
            <person name="Yanf M."/>
            <person name="Daum C."/>
            <person name="Ng V."/>
            <person name="Clum A."/>
            <person name="Ohm R."/>
            <person name="Martin F."/>
            <person name="Silar P."/>
            <person name="Natvig D."/>
            <person name="Lalanne C."/>
            <person name="Gautier V."/>
            <person name="Ament-Velasquez S.L."/>
            <person name="Kruys A."/>
            <person name="Hutchinson M.I."/>
            <person name="Powell A.J."/>
            <person name="Barry K."/>
            <person name="Miller A.N."/>
            <person name="Grigoriev I.V."/>
            <person name="Debuchy R."/>
            <person name="Gladieux P."/>
            <person name="Thoren M.H."/>
            <person name="Johannesson H."/>
        </authorList>
    </citation>
    <scope>NUCLEOTIDE SEQUENCE</scope>
    <source>
        <strain evidence="2">CBS 731.68</strain>
    </source>
</reference>
<evidence type="ECO:0000313" key="2">
    <source>
        <dbReference type="EMBL" id="KAK4126115.1"/>
    </source>
</evidence>
<reference evidence="2" key="1">
    <citation type="journal article" date="2023" name="Mol. Phylogenet. Evol.">
        <title>Genome-scale phylogeny and comparative genomics of the fungal order Sordariales.</title>
        <authorList>
            <person name="Hensen N."/>
            <person name="Bonometti L."/>
            <person name="Westerberg I."/>
            <person name="Brannstrom I.O."/>
            <person name="Guillou S."/>
            <person name="Cros-Aarteil S."/>
            <person name="Calhoun S."/>
            <person name="Haridas S."/>
            <person name="Kuo A."/>
            <person name="Mondo S."/>
            <person name="Pangilinan J."/>
            <person name="Riley R."/>
            <person name="LaButti K."/>
            <person name="Andreopoulos B."/>
            <person name="Lipzen A."/>
            <person name="Chen C."/>
            <person name="Yan M."/>
            <person name="Daum C."/>
            <person name="Ng V."/>
            <person name="Clum A."/>
            <person name="Steindorff A."/>
            <person name="Ohm R.A."/>
            <person name="Martin F."/>
            <person name="Silar P."/>
            <person name="Natvig D.O."/>
            <person name="Lalanne C."/>
            <person name="Gautier V."/>
            <person name="Ament-Velasquez S.L."/>
            <person name="Kruys A."/>
            <person name="Hutchinson M.I."/>
            <person name="Powell A.J."/>
            <person name="Barry K."/>
            <person name="Miller A.N."/>
            <person name="Grigoriev I.V."/>
            <person name="Debuchy R."/>
            <person name="Gladieux P."/>
            <person name="Hiltunen Thoren M."/>
            <person name="Johannesson H."/>
        </authorList>
    </citation>
    <scope>NUCLEOTIDE SEQUENCE</scope>
    <source>
        <strain evidence="2">CBS 731.68</strain>
    </source>
</reference>
<protein>
    <submittedName>
        <fullName evidence="2">Uncharacterized protein</fullName>
    </submittedName>
</protein>